<dbReference type="Proteomes" id="UP000639403">
    <property type="component" value="Unassembled WGS sequence"/>
</dbReference>
<dbReference type="AlphaFoldDB" id="A0A8H7P013"/>
<feature type="compositionally biased region" description="Gly residues" evidence="1">
    <location>
        <begin position="7"/>
        <end position="22"/>
    </location>
</feature>
<proteinExistence type="predicted"/>
<dbReference type="EMBL" id="JADOXO010000151">
    <property type="protein sequence ID" value="KAF9811516.1"/>
    <property type="molecule type" value="Genomic_DNA"/>
</dbReference>
<organism evidence="2 3">
    <name type="scientific">Rhodonia placenta</name>
    <dbReference type="NCBI Taxonomy" id="104341"/>
    <lineage>
        <taxon>Eukaryota</taxon>
        <taxon>Fungi</taxon>
        <taxon>Dikarya</taxon>
        <taxon>Basidiomycota</taxon>
        <taxon>Agaricomycotina</taxon>
        <taxon>Agaricomycetes</taxon>
        <taxon>Polyporales</taxon>
        <taxon>Adustoporiaceae</taxon>
        <taxon>Rhodonia</taxon>
    </lineage>
</organism>
<evidence type="ECO:0000313" key="2">
    <source>
        <dbReference type="EMBL" id="KAF9811516.1"/>
    </source>
</evidence>
<feature type="region of interest" description="Disordered" evidence="1">
    <location>
        <begin position="1"/>
        <end position="26"/>
    </location>
</feature>
<comment type="caution">
    <text evidence="2">The sequence shown here is derived from an EMBL/GenBank/DDBJ whole genome shotgun (WGS) entry which is preliminary data.</text>
</comment>
<gene>
    <name evidence="2" type="ORF">IEO21_06567</name>
</gene>
<feature type="compositionally biased region" description="Polar residues" evidence="1">
    <location>
        <begin position="194"/>
        <end position="204"/>
    </location>
</feature>
<feature type="region of interest" description="Disordered" evidence="1">
    <location>
        <begin position="149"/>
        <end position="243"/>
    </location>
</feature>
<accession>A0A8H7P013</accession>
<name>A0A8H7P013_9APHY</name>
<reference evidence="2" key="2">
    <citation type="journal article" name="Front. Microbiol.">
        <title>Degradative Capacity of Two Strains of Rhodonia placenta: From Phenotype to Genotype.</title>
        <authorList>
            <person name="Kolle M."/>
            <person name="Horta M.A.C."/>
            <person name="Nowrousian M."/>
            <person name="Ohm R.A."/>
            <person name="Benz J.P."/>
            <person name="Pilgard A."/>
        </authorList>
    </citation>
    <scope>NUCLEOTIDE SEQUENCE</scope>
    <source>
        <strain evidence="2">FPRL280</strain>
    </source>
</reference>
<reference evidence="2" key="1">
    <citation type="submission" date="2020-11" db="EMBL/GenBank/DDBJ databases">
        <authorList>
            <person name="Koelle M."/>
            <person name="Horta M.A.C."/>
            <person name="Nowrousian M."/>
            <person name="Ohm R.A."/>
            <person name="Benz P."/>
            <person name="Pilgard A."/>
        </authorList>
    </citation>
    <scope>NUCLEOTIDE SEQUENCE</scope>
    <source>
        <strain evidence="2">FPRL280</strain>
    </source>
</reference>
<protein>
    <submittedName>
        <fullName evidence="2">Uncharacterized protein</fullName>
    </submittedName>
</protein>
<evidence type="ECO:0000313" key="3">
    <source>
        <dbReference type="Proteomes" id="UP000639403"/>
    </source>
</evidence>
<evidence type="ECO:0000256" key="1">
    <source>
        <dbReference type="SAM" id="MobiDB-lite"/>
    </source>
</evidence>
<feature type="compositionally biased region" description="Polar residues" evidence="1">
    <location>
        <begin position="214"/>
        <end position="231"/>
    </location>
</feature>
<sequence>MTSNTGNTGGNTGGGNTGGGNSLGQTIKGTAEIVHGERNIVWDRRWPEMLNMRAGLSEKFRGSVLNAVDGGNANDTQGVAARGHAETQQGIARLQGGGGGQANTAPGVGPGTGAAAGTYPAGQAAGGGGAGMGASTANTNTGNYAQSGAAGAGGAPAMTAGAGRGPGAALPQGHYQGRHPPQGGAVGSDRGVGTQVNRNGQESQARYGGGQDQRLPQQGTAGPPAMTTNSGPGAGVSSGRPRG</sequence>
<feature type="compositionally biased region" description="Low complexity" evidence="1">
    <location>
        <begin position="155"/>
        <end position="173"/>
    </location>
</feature>